<dbReference type="Pfam" id="PF01551">
    <property type="entry name" value="Peptidase_M23"/>
    <property type="match status" value="1"/>
</dbReference>
<evidence type="ECO:0000313" key="4">
    <source>
        <dbReference type="EMBL" id="ANH36731.1"/>
    </source>
</evidence>
<sequence length="374" mass="38274">MGHHRAERHDSGRGDAGTLLTAQPYVGRRRAMSPEPVAPVPAATPAPYVGRRRAAAPEAAPAVDTTADADLDTGTIERVLAELEPVDHTTSFASDQTMSLPLSALGAAEIPSPAPAGRRRAVKAAAKPTILRRIPSVPVLLGVAALAVSVGGVLTTTGGADTELAAAAPTKLTQAGALTGSVGQETVILGRKAVVSRDSSRDALEDAAGGKLAAQVEQQAEQRNAELSNLAAAAEKHAKVLEKNLWQLPLSGYRLTAEYGDYGLWANYHTGLDFAAPSGTPLYAIANGVITSAGYDGAYGNKTVLTLEDGTELWYAHQTSIGVSVGDNVTAGQTIGSVGATGNVTGPHLHLEVRPGGGDPVDPYAALAARGITP</sequence>
<protein>
    <submittedName>
        <fullName evidence="4">Glycyl-glycine endopeptidase ALE-1</fullName>
        <ecNumber evidence="4">3.4.24.75</ecNumber>
    </submittedName>
</protein>
<name>A0A1A9GGS8_9ACTN</name>
<accession>A0A1A9GGS8</accession>
<dbReference type="CDD" id="cd12797">
    <property type="entry name" value="M23_peptidase"/>
    <property type="match status" value="1"/>
</dbReference>
<feature type="domain" description="M23ase beta-sheet core" evidence="3">
    <location>
        <begin position="268"/>
        <end position="363"/>
    </location>
</feature>
<dbReference type="SUPFAM" id="SSF51261">
    <property type="entry name" value="Duplicated hybrid motif"/>
    <property type="match status" value="1"/>
</dbReference>
<dbReference type="PANTHER" id="PTHR21666:SF270">
    <property type="entry name" value="MUREIN HYDROLASE ACTIVATOR ENVC"/>
    <property type="match status" value="1"/>
</dbReference>
<dbReference type="PANTHER" id="PTHR21666">
    <property type="entry name" value="PEPTIDASE-RELATED"/>
    <property type="match status" value="1"/>
</dbReference>
<dbReference type="STRING" id="1300347.I601_0278"/>
<proteinExistence type="predicted"/>
<dbReference type="AlphaFoldDB" id="A0A1A9GGS8"/>
<keyword evidence="1" id="KW-0175">Coiled coil</keyword>
<dbReference type="GO" id="GO:0004222">
    <property type="term" value="F:metalloendopeptidase activity"/>
    <property type="evidence" value="ECO:0007669"/>
    <property type="project" value="TreeGrafter"/>
</dbReference>
<evidence type="ECO:0000259" key="3">
    <source>
        <dbReference type="Pfam" id="PF01551"/>
    </source>
</evidence>
<feature type="coiled-coil region" evidence="1">
    <location>
        <begin position="213"/>
        <end position="244"/>
    </location>
</feature>
<evidence type="ECO:0000256" key="2">
    <source>
        <dbReference type="SAM" id="MobiDB-lite"/>
    </source>
</evidence>
<dbReference type="Gene3D" id="2.70.70.10">
    <property type="entry name" value="Glucose Permease (Domain IIA)"/>
    <property type="match status" value="1"/>
</dbReference>
<dbReference type="EC" id="3.4.24.75" evidence="4"/>
<keyword evidence="4" id="KW-0378">Hydrolase</keyword>
<dbReference type="InterPro" id="IPR050570">
    <property type="entry name" value="Cell_wall_metabolism_enzyme"/>
</dbReference>
<organism evidence="4 5">
    <name type="scientific">Nocardioides dokdonensis FR1436</name>
    <dbReference type="NCBI Taxonomy" id="1300347"/>
    <lineage>
        <taxon>Bacteria</taxon>
        <taxon>Bacillati</taxon>
        <taxon>Actinomycetota</taxon>
        <taxon>Actinomycetes</taxon>
        <taxon>Propionibacteriales</taxon>
        <taxon>Nocardioidaceae</taxon>
        <taxon>Nocardioides</taxon>
    </lineage>
</organism>
<dbReference type="PATRIC" id="fig|1300347.3.peg.280"/>
<evidence type="ECO:0000313" key="5">
    <source>
        <dbReference type="Proteomes" id="UP000077868"/>
    </source>
</evidence>
<dbReference type="InterPro" id="IPR011055">
    <property type="entry name" value="Dup_hybrid_motif"/>
</dbReference>
<dbReference type="KEGG" id="ndk:I601_0278"/>
<dbReference type="Proteomes" id="UP000077868">
    <property type="component" value="Chromosome"/>
</dbReference>
<dbReference type="RefSeq" id="WP_218917731.1">
    <property type="nucleotide sequence ID" value="NZ_CP015079.1"/>
</dbReference>
<dbReference type="InterPro" id="IPR016047">
    <property type="entry name" value="M23ase_b-sheet_dom"/>
</dbReference>
<gene>
    <name evidence="4" type="ORF">I601_0278</name>
</gene>
<reference evidence="4 5" key="1">
    <citation type="submission" date="2016-03" db="EMBL/GenBank/DDBJ databases">
        <title>Complete genome sequence of a soil Actinobacterium, Nocardioides dokdonensis FR1436.</title>
        <authorList>
            <person name="Kwon S.-K."/>
            <person name="Kim K."/>
            <person name="Kim J.F."/>
        </authorList>
    </citation>
    <scope>NUCLEOTIDE SEQUENCE [LARGE SCALE GENOMIC DNA]</scope>
    <source>
        <strain evidence="4 5">FR1436</strain>
    </source>
</reference>
<keyword evidence="5" id="KW-1185">Reference proteome</keyword>
<feature type="region of interest" description="Disordered" evidence="2">
    <location>
        <begin position="1"/>
        <end position="41"/>
    </location>
</feature>
<dbReference type="EMBL" id="CP015079">
    <property type="protein sequence ID" value="ANH36731.1"/>
    <property type="molecule type" value="Genomic_DNA"/>
</dbReference>
<evidence type="ECO:0000256" key="1">
    <source>
        <dbReference type="SAM" id="Coils"/>
    </source>
</evidence>